<evidence type="ECO:0000256" key="1">
    <source>
        <dbReference type="SAM" id="MobiDB-lite"/>
    </source>
</evidence>
<accession>A0A151I102</accession>
<name>A0A151I102_9HYME</name>
<protein>
    <submittedName>
        <fullName evidence="2">Uncharacterized protein</fullName>
    </submittedName>
</protein>
<keyword evidence="3" id="KW-1185">Reference proteome</keyword>
<feature type="region of interest" description="Disordered" evidence="1">
    <location>
        <begin position="20"/>
        <end position="87"/>
    </location>
</feature>
<organism evidence="2 3">
    <name type="scientific">Atta colombica</name>
    <dbReference type="NCBI Taxonomy" id="520822"/>
    <lineage>
        <taxon>Eukaryota</taxon>
        <taxon>Metazoa</taxon>
        <taxon>Ecdysozoa</taxon>
        <taxon>Arthropoda</taxon>
        <taxon>Hexapoda</taxon>
        <taxon>Insecta</taxon>
        <taxon>Pterygota</taxon>
        <taxon>Neoptera</taxon>
        <taxon>Endopterygota</taxon>
        <taxon>Hymenoptera</taxon>
        <taxon>Apocrita</taxon>
        <taxon>Aculeata</taxon>
        <taxon>Formicoidea</taxon>
        <taxon>Formicidae</taxon>
        <taxon>Myrmicinae</taxon>
        <taxon>Atta</taxon>
    </lineage>
</organism>
<gene>
    <name evidence="2" type="ORF">ALC53_10098</name>
</gene>
<proteinExistence type="predicted"/>
<sequence length="87" mass="9371">CVVTWVCNSEEYDLLPRWQTTSPGLSPSSAPPFLALTAAGGGGPQDTHHTTSTFHRPSLAQSRGSRTTINDREERAARCGSTPHHLT</sequence>
<feature type="non-terminal residue" evidence="2">
    <location>
        <position position="1"/>
    </location>
</feature>
<evidence type="ECO:0000313" key="2">
    <source>
        <dbReference type="EMBL" id="KYM79480.1"/>
    </source>
</evidence>
<dbReference type="AlphaFoldDB" id="A0A151I102"/>
<feature type="compositionally biased region" description="Polar residues" evidence="1">
    <location>
        <begin position="50"/>
        <end position="68"/>
    </location>
</feature>
<dbReference type="Proteomes" id="UP000078540">
    <property type="component" value="Unassembled WGS sequence"/>
</dbReference>
<evidence type="ECO:0000313" key="3">
    <source>
        <dbReference type="Proteomes" id="UP000078540"/>
    </source>
</evidence>
<dbReference type="EMBL" id="KQ976600">
    <property type="protein sequence ID" value="KYM79480.1"/>
    <property type="molecule type" value="Genomic_DNA"/>
</dbReference>
<reference evidence="2 3" key="1">
    <citation type="submission" date="2015-09" db="EMBL/GenBank/DDBJ databases">
        <title>Atta colombica WGS genome.</title>
        <authorList>
            <person name="Nygaard S."/>
            <person name="Hu H."/>
            <person name="Boomsma J."/>
            <person name="Zhang G."/>
        </authorList>
    </citation>
    <scope>NUCLEOTIDE SEQUENCE [LARGE SCALE GENOMIC DNA]</scope>
    <source>
        <strain evidence="2">Treedump-2</strain>
        <tissue evidence="2">Whole body</tissue>
    </source>
</reference>